<evidence type="ECO:0008006" key="3">
    <source>
        <dbReference type="Google" id="ProtNLM"/>
    </source>
</evidence>
<sequence>MVKIERGAEKPITEVAEDHWNLISPYIKAQERYHDYSLVMRVVRKRDFYQNNGNAARTAFYNELLDADCALLKEIILVRPETTPALIARMNALYARHGLAHGSADPGSLGHEILHEVFDYENWRRSVKSKRLLTMLGIDVCPYCNMLPVWVHWDEERQLAIVSYDHFYDKATYPYLCLSFYNLIPACSPCNENFKQQRTFTPVTHFHPYLDHYDDGNTFDHDYANDLTPYTITLDHTDERSPVFNFDLGIVNRINLPNERRYAKLIHRASQRYPDSVKEEMIELWGLADLHEVEQKICQEEEIPFKQSEILNRTCGKMQRDFALKGRIFSRENPLL</sequence>
<protein>
    <recommendedName>
        <fullName evidence="3">HNH nuclease domain-containing protein</fullName>
    </recommendedName>
</protein>
<dbReference type="EMBL" id="WQLA01000003">
    <property type="protein sequence ID" value="MVN91473.1"/>
    <property type="molecule type" value="Genomic_DNA"/>
</dbReference>
<reference evidence="1 2" key="1">
    <citation type="submission" date="2019-12" db="EMBL/GenBank/DDBJ databases">
        <title>Mucilaginibacter sp. HME9299 genome sequencing and assembly.</title>
        <authorList>
            <person name="Kang H."/>
            <person name="Kim H."/>
            <person name="Joh K."/>
        </authorList>
    </citation>
    <scope>NUCLEOTIDE SEQUENCE [LARGE SCALE GENOMIC DNA]</scope>
    <source>
        <strain evidence="1 2">HME9299</strain>
    </source>
</reference>
<dbReference type="OrthoDB" id="9816185at2"/>
<accession>A0A6I4IQD0</accession>
<organism evidence="1 2">
    <name type="scientific">Mucilaginibacter aquatilis</name>
    <dbReference type="NCBI Taxonomy" id="1517760"/>
    <lineage>
        <taxon>Bacteria</taxon>
        <taxon>Pseudomonadati</taxon>
        <taxon>Bacteroidota</taxon>
        <taxon>Sphingobacteriia</taxon>
        <taxon>Sphingobacteriales</taxon>
        <taxon>Sphingobacteriaceae</taxon>
        <taxon>Mucilaginibacter</taxon>
    </lineage>
</organism>
<dbReference type="RefSeq" id="WP_157541715.1">
    <property type="nucleotide sequence ID" value="NZ_WQLA01000003.1"/>
</dbReference>
<comment type="caution">
    <text evidence="1">The sequence shown here is derived from an EMBL/GenBank/DDBJ whole genome shotgun (WGS) entry which is preliminary data.</text>
</comment>
<proteinExistence type="predicted"/>
<evidence type="ECO:0000313" key="2">
    <source>
        <dbReference type="Proteomes" id="UP000434850"/>
    </source>
</evidence>
<gene>
    <name evidence="1" type="ORF">GO816_10090</name>
</gene>
<evidence type="ECO:0000313" key="1">
    <source>
        <dbReference type="EMBL" id="MVN91473.1"/>
    </source>
</evidence>
<dbReference type="Proteomes" id="UP000434850">
    <property type="component" value="Unassembled WGS sequence"/>
</dbReference>
<name>A0A6I4IQD0_9SPHI</name>
<keyword evidence="2" id="KW-1185">Reference proteome</keyword>
<dbReference type="AlphaFoldDB" id="A0A6I4IQD0"/>